<accession>A0ABP3NDG4</accession>
<dbReference type="Proteomes" id="UP001501576">
    <property type="component" value="Unassembled WGS sequence"/>
</dbReference>
<dbReference type="EMBL" id="BAAABZ010000045">
    <property type="protein sequence ID" value="GAA0539635.1"/>
    <property type="molecule type" value="Genomic_DNA"/>
</dbReference>
<dbReference type="SUPFAM" id="SSF50118">
    <property type="entry name" value="Cell growth inhibitor/plasmid maintenance toxic component"/>
    <property type="match status" value="1"/>
</dbReference>
<dbReference type="Gene3D" id="2.30.30.110">
    <property type="match status" value="1"/>
</dbReference>
<proteinExistence type="inferred from homology"/>
<protein>
    <recommendedName>
        <fullName evidence="5">Type II toxin-antitoxin system PemK/MazF family toxin</fullName>
    </recommendedName>
</protein>
<dbReference type="Pfam" id="PF02452">
    <property type="entry name" value="PemK_toxin"/>
    <property type="match status" value="1"/>
</dbReference>
<comment type="caution">
    <text evidence="3">The sequence shown here is derived from an EMBL/GenBank/DDBJ whole genome shotgun (WGS) entry which is preliminary data.</text>
</comment>
<evidence type="ECO:0000313" key="4">
    <source>
        <dbReference type="Proteomes" id="UP001501576"/>
    </source>
</evidence>
<reference evidence="4" key="1">
    <citation type="journal article" date="2019" name="Int. J. Syst. Evol. Microbiol.">
        <title>The Global Catalogue of Microorganisms (GCM) 10K type strain sequencing project: providing services to taxonomists for standard genome sequencing and annotation.</title>
        <authorList>
            <consortium name="The Broad Institute Genomics Platform"/>
            <consortium name="The Broad Institute Genome Sequencing Center for Infectious Disease"/>
            <person name="Wu L."/>
            <person name="Ma J."/>
        </authorList>
    </citation>
    <scope>NUCLEOTIDE SEQUENCE [LARGE SCALE GENOMIC DNA]</scope>
    <source>
        <strain evidence="4">JCM 5052</strain>
    </source>
</reference>
<dbReference type="InterPro" id="IPR003477">
    <property type="entry name" value="PemK-like"/>
</dbReference>
<evidence type="ECO:0000313" key="3">
    <source>
        <dbReference type="EMBL" id="GAA0539635.1"/>
    </source>
</evidence>
<dbReference type="PANTHER" id="PTHR33988">
    <property type="entry name" value="ENDORIBONUCLEASE MAZF-RELATED"/>
    <property type="match status" value="1"/>
</dbReference>
<organism evidence="3 4">
    <name type="scientific">Streptomyces mordarskii</name>
    <dbReference type="NCBI Taxonomy" id="1226758"/>
    <lineage>
        <taxon>Bacteria</taxon>
        <taxon>Bacillati</taxon>
        <taxon>Actinomycetota</taxon>
        <taxon>Actinomycetes</taxon>
        <taxon>Kitasatosporales</taxon>
        <taxon>Streptomycetaceae</taxon>
        <taxon>Streptomyces</taxon>
    </lineage>
</organism>
<sequence length="112" mass="11984">MVNPGTALRGEVWGCVLPSPIGAHPVVILTVNRIAEPLSAVTVAVVTGTSGPAATHLPIGSECGVTKYDESYVNCTDLHTVDKSRLRRRLGLLDPVEMRQIEDRVRVILGLS</sequence>
<evidence type="ECO:0000256" key="1">
    <source>
        <dbReference type="ARBA" id="ARBA00007521"/>
    </source>
</evidence>
<comment type="similarity">
    <text evidence="1">Belongs to the PemK/MazF family.</text>
</comment>
<evidence type="ECO:0000256" key="2">
    <source>
        <dbReference type="ARBA" id="ARBA00022649"/>
    </source>
</evidence>
<dbReference type="PANTHER" id="PTHR33988:SF2">
    <property type="entry name" value="ENDORIBONUCLEASE MAZF"/>
    <property type="match status" value="1"/>
</dbReference>
<keyword evidence="2" id="KW-1277">Toxin-antitoxin system</keyword>
<dbReference type="InterPro" id="IPR011067">
    <property type="entry name" value="Plasmid_toxin/cell-grow_inhib"/>
</dbReference>
<evidence type="ECO:0008006" key="5">
    <source>
        <dbReference type="Google" id="ProtNLM"/>
    </source>
</evidence>
<gene>
    <name evidence="3" type="ORF">GCM10010390_47020</name>
</gene>
<keyword evidence="4" id="KW-1185">Reference proteome</keyword>
<name>A0ABP3NDG4_9ACTN</name>